<keyword evidence="2" id="KW-1185">Reference proteome</keyword>
<dbReference type="Pfam" id="PF19807">
    <property type="entry name" value="DUF6290"/>
    <property type="match status" value="1"/>
</dbReference>
<reference evidence="1" key="1">
    <citation type="submission" date="2022-09" db="EMBL/GenBank/DDBJ databases">
        <title>Actin cytoskeleton and complex cell architecture in an #Asgard archaeon.</title>
        <authorList>
            <person name="Ponce Toledo R.I."/>
            <person name="Schleper C."/>
            <person name="Rodrigues Oliveira T."/>
            <person name="Wollweber F."/>
            <person name="Xu J."/>
            <person name="Rittmann S."/>
            <person name="Klingl A."/>
            <person name="Pilhofer M."/>
        </authorList>
    </citation>
    <scope>NUCLEOTIDE SEQUENCE</scope>
    <source>
        <strain evidence="1">B-35</strain>
    </source>
</reference>
<evidence type="ECO:0000313" key="2">
    <source>
        <dbReference type="Proteomes" id="UP001208689"/>
    </source>
</evidence>
<evidence type="ECO:0008006" key="3">
    <source>
        <dbReference type="Google" id="ProtNLM"/>
    </source>
</evidence>
<sequence length="110" mass="12893">MSQINFRIDPEDMEIIREVAKSKGMSLSEIAKRSLLKEIQAKRIELAFQRLKEGEIGFKKAWKLSGLSYEKFLLEWAQRDAIEIIPDNLLAREENFALNFDLSKLLKHRD</sequence>
<name>A0ABY6HVI3_9ARCH</name>
<protein>
    <recommendedName>
        <fullName evidence="3">Ribbon-helix-helix protein, CopG family</fullName>
    </recommendedName>
</protein>
<accession>A0ABY6HVI3</accession>
<dbReference type="EMBL" id="CP104013">
    <property type="protein sequence ID" value="UYP47533.1"/>
    <property type="molecule type" value="Genomic_DNA"/>
</dbReference>
<evidence type="ECO:0000313" key="1">
    <source>
        <dbReference type="EMBL" id="UYP47533.1"/>
    </source>
</evidence>
<organism evidence="1 2">
    <name type="scientific">Candidatus Lokiarchaeum ossiferum</name>
    <dbReference type="NCBI Taxonomy" id="2951803"/>
    <lineage>
        <taxon>Archaea</taxon>
        <taxon>Promethearchaeati</taxon>
        <taxon>Promethearchaeota</taxon>
        <taxon>Promethearchaeia</taxon>
        <taxon>Promethearchaeales</taxon>
        <taxon>Promethearchaeaceae</taxon>
        <taxon>Candidatus Lokiarchaeum</taxon>
    </lineage>
</organism>
<proteinExistence type="predicted"/>
<gene>
    <name evidence="1" type="ORF">NEF87_003818</name>
</gene>
<dbReference type="InterPro" id="IPR046257">
    <property type="entry name" value="DUF6290"/>
</dbReference>
<dbReference type="Proteomes" id="UP001208689">
    <property type="component" value="Chromosome"/>
</dbReference>